<evidence type="ECO:0000256" key="14">
    <source>
        <dbReference type="ARBA" id="ARBA00042456"/>
    </source>
</evidence>
<feature type="binding site" evidence="19">
    <location>
        <position position="285"/>
    </location>
    <ligand>
        <name>ATP</name>
        <dbReference type="ChEBI" id="CHEBI:30616"/>
    </ligand>
</feature>
<evidence type="ECO:0000256" key="1">
    <source>
        <dbReference type="ARBA" id="ARBA00012513"/>
    </source>
</evidence>
<keyword evidence="23" id="KW-1185">Reference proteome</keyword>
<keyword evidence="3" id="KW-0597">Phosphoprotein</keyword>
<dbReference type="Gene3D" id="3.30.200.20">
    <property type="entry name" value="Phosphorylase Kinase, domain 1"/>
    <property type="match status" value="1"/>
</dbReference>
<feature type="region of interest" description="Disordered" evidence="20">
    <location>
        <begin position="749"/>
        <end position="778"/>
    </location>
</feature>
<dbReference type="InterPro" id="IPR008271">
    <property type="entry name" value="Ser/Thr_kinase_AS"/>
</dbReference>
<feature type="region of interest" description="Disordered" evidence="20">
    <location>
        <begin position="329"/>
        <end position="371"/>
    </location>
</feature>
<evidence type="ECO:0000256" key="19">
    <source>
        <dbReference type="PROSITE-ProRule" id="PRU10141"/>
    </source>
</evidence>
<feature type="region of interest" description="Disordered" evidence="20">
    <location>
        <begin position="1"/>
        <end position="21"/>
    </location>
</feature>
<dbReference type="SUPFAM" id="SSF56112">
    <property type="entry name" value="Protein kinase-like (PK-like)"/>
    <property type="match status" value="1"/>
</dbReference>
<evidence type="ECO:0000256" key="4">
    <source>
        <dbReference type="ARBA" id="ARBA00022679"/>
    </source>
</evidence>
<organism evidence="22 23">
    <name type="scientific">Coemansia aciculifera</name>
    <dbReference type="NCBI Taxonomy" id="417176"/>
    <lineage>
        <taxon>Eukaryota</taxon>
        <taxon>Fungi</taxon>
        <taxon>Fungi incertae sedis</taxon>
        <taxon>Zoopagomycota</taxon>
        <taxon>Kickxellomycotina</taxon>
        <taxon>Kickxellomycetes</taxon>
        <taxon>Kickxellales</taxon>
        <taxon>Kickxellaceae</taxon>
        <taxon>Coemansia</taxon>
    </lineage>
</organism>
<evidence type="ECO:0000256" key="20">
    <source>
        <dbReference type="SAM" id="MobiDB-lite"/>
    </source>
</evidence>
<dbReference type="Proteomes" id="UP001140074">
    <property type="component" value="Unassembled WGS sequence"/>
</dbReference>
<dbReference type="GO" id="GO:0005634">
    <property type="term" value="C:nucleus"/>
    <property type="evidence" value="ECO:0007669"/>
    <property type="project" value="TreeGrafter"/>
</dbReference>
<keyword evidence="11" id="KW-0652">Protein synthesis inhibitor</keyword>
<keyword evidence="4" id="KW-0808">Transferase</keyword>
<protein>
    <recommendedName>
        <fullName evidence="13">Eukaryotic translation initiation factor 2-alpha kinase 1</fullName>
        <ecNumber evidence="1">2.7.11.1</ecNumber>
    </recommendedName>
    <alternativeName>
        <fullName evidence="15">Heme-regulated eukaryotic initiation factor eIF-2-alpha kinase</fullName>
    </alternativeName>
    <alternativeName>
        <fullName evidence="14">Hemin-sensitive initiation factor 2-alpha kinase</fullName>
    </alternativeName>
</protein>
<keyword evidence="5" id="KW-0677">Repeat</keyword>
<dbReference type="Gene3D" id="1.10.510.10">
    <property type="entry name" value="Transferase(Phosphotransferase) domain 1"/>
    <property type="match status" value="1"/>
</dbReference>
<sequence>MLIPNACSDPDTTNKQERHLSSVCDSSADDISYSRSLEDSQAEARQLVLQPRTLSSVALAATAAVAEAGSLGREQQTRILFVTLLESYLRTYDDDPLRNRRLFFAICRTLYSMGIIGKEYVDEMASVRATYSGAFRELVMRAQQSLDMYEQHDIESGIRSLVTSMTEESESLSLDYSLSTDGVDECSVYGQQKYATVPASRTPKPPLSSCSNGSSLRDIRWLRSSGAGSRASSSNTSNTFDTMIMDMQRSRYHDDFIQLRTLGRGGFGRVFEARNKLDGRRYAVKQIKVKGQITADKTLRETKTLASLEHPNIVRYYSSWIEVAQQRGRKPIGASSSLGPDEYCVSPAVDEESDEEEEEEEEETGDDDVAACDNACGEKRRFDMCDGSLSPSLWSLSSSGGSEGEVSADPPPALVGLFAGGLPSSSRRDRGWFDDDEANVDLVPASPFGDNGSQWIADDDIVFENSKSGPCDSSADDGDDEHIVFTEDCNTVDSVSSTRLNTVASTRSCPIPIKNAFHRRQRSLLVNDSTSLPSDRPHQLLAQSLPGSNDSTYSMVVGETTLYIQMQMCQTTLQQFIVERNRRIDAQSLLIDPVLNIRLFRAIVEGVRYFHTRGVIHRDLKGANVFVDVVYADSGGNPISRCASDIGRPGDCGLEAVMRDVHAEAWDTIDGGNLKERCSSEAAMAADTSGRNIDWDSVFASILASRGGPTPELSTASLLPEDDAAVPMVTLIPRIGDFGLATKTITQGIQVPSSDGGGNSPLTGDTTESSMVSHLPKHHRRTSNVGTITYAAPEQLLNQQSVVAYSEKADIYSLGIIFFELYYAFSTSMERVIVIRDLRRGVFPEEFIRAWPQEAAFISRLMDTEPGRRPSAKEILAMDLLDVPSVESARLKREVTGLKQQLRMACLRNEELGLRVRELERIVDQCTI</sequence>
<dbReference type="AlphaFoldDB" id="A0A9W8IIT5"/>
<evidence type="ECO:0000256" key="6">
    <source>
        <dbReference type="ARBA" id="ARBA00022741"/>
    </source>
</evidence>
<dbReference type="Pfam" id="PF22949">
    <property type="entry name" value="HRI2_3H"/>
    <property type="match status" value="1"/>
</dbReference>
<dbReference type="PROSITE" id="PS50011">
    <property type="entry name" value="PROTEIN_KINASE_DOM"/>
    <property type="match status" value="1"/>
</dbReference>
<dbReference type="PANTHER" id="PTHR11042">
    <property type="entry name" value="EUKARYOTIC TRANSLATION INITIATION FACTOR 2-ALPHA KINASE EIF2-ALPHA KINASE -RELATED"/>
    <property type="match status" value="1"/>
</dbReference>
<dbReference type="SMART" id="SM00220">
    <property type="entry name" value="S_TKc"/>
    <property type="match status" value="1"/>
</dbReference>
<dbReference type="GO" id="GO:0017148">
    <property type="term" value="P:negative regulation of translation"/>
    <property type="evidence" value="ECO:0007669"/>
    <property type="project" value="UniProtKB-KW"/>
</dbReference>
<keyword evidence="9" id="KW-0832">Ubl conjugation</keyword>
<evidence type="ECO:0000256" key="17">
    <source>
        <dbReference type="ARBA" id="ARBA00048659"/>
    </source>
</evidence>
<name>A0A9W8IIT5_9FUNG</name>
<dbReference type="GO" id="GO:0005737">
    <property type="term" value="C:cytoplasm"/>
    <property type="evidence" value="ECO:0007669"/>
    <property type="project" value="TreeGrafter"/>
</dbReference>
<proteinExistence type="inferred from homology"/>
<feature type="domain" description="Protein kinase" evidence="21">
    <location>
        <begin position="256"/>
        <end position="881"/>
    </location>
</feature>
<evidence type="ECO:0000256" key="2">
    <source>
        <dbReference type="ARBA" id="ARBA00022527"/>
    </source>
</evidence>
<comment type="similarity">
    <text evidence="12">Belongs to the protein kinase superfamily. Ser/Thr protein kinase family. GCN2 subfamily.</text>
</comment>
<dbReference type="Pfam" id="PF00069">
    <property type="entry name" value="Pkinase"/>
    <property type="match status" value="3"/>
</dbReference>
<comment type="catalytic activity">
    <reaction evidence="17">
        <text>L-threonyl-[protein] + ATP = O-phospho-L-threonyl-[protein] + ADP + H(+)</text>
        <dbReference type="Rhea" id="RHEA:46608"/>
        <dbReference type="Rhea" id="RHEA-COMP:11060"/>
        <dbReference type="Rhea" id="RHEA-COMP:11605"/>
        <dbReference type="ChEBI" id="CHEBI:15378"/>
        <dbReference type="ChEBI" id="CHEBI:30013"/>
        <dbReference type="ChEBI" id="CHEBI:30616"/>
        <dbReference type="ChEBI" id="CHEBI:61977"/>
        <dbReference type="ChEBI" id="CHEBI:456216"/>
        <dbReference type="EC" id="2.7.11.1"/>
    </reaction>
    <physiologicalReaction direction="left-to-right" evidence="17">
        <dbReference type="Rhea" id="RHEA:46609"/>
    </physiologicalReaction>
</comment>
<comment type="catalytic activity">
    <reaction evidence="18">
        <text>L-seryl-[protein] + ATP = O-phospho-L-seryl-[protein] + ADP + H(+)</text>
        <dbReference type="Rhea" id="RHEA:17989"/>
        <dbReference type="Rhea" id="RHEA-COMP:9863"/>
        <dbReference type="Rhea" id="RHEA-COMP:11604"/>
        <dbReference type="ChEBI" id="CHEBI:15378"/>
        <dbReference type="ChEBI" id="CHEBI:29999"/>
        <dbReference type="ChEBI" id="CHEBI:30616"/>
        <dbReference type="ChEBI" id="CHEBI:83421"/>
        <dbReference type="ChEBI" id="CHEBI:456216"/>
        <dbReference type="EC" id="2.7.11.1"/>
    </reaction>
    <physiologicalReaction direction="left-to-right" evidence="18">
        <dbReference type="Rhea" id="RHEA:17990"/>
    </physiologicalReaction>
</comment>
<evidence type="ECO:0000313" key="22">
    <source>
        <dbReference type="EMBL" id="KAJ2864424.1"/>
    </source>
</evidence>
<dbReference type="EMBL" id="JANBUY010000088">
    <property type="protein sequence ID" value="KAJ2864424.1"/>
    <property type="molecule type" value="Genomic_DNA"/>
</dbReference>
<evidence type="ECO:0000256" key="13">
    <source>
        <dbReference type="ARBA" id="ARBA00040433"/>
    </source>
</evidence>
<evidence type="ECO:0000256" key="16">
    <source>
        <dbReference type="ARBA" id="ARBA00046654"/>
    </source>
</evidence>
<evidence type="ECO:0000256" key="18">
    <source>
        <dbReference type="ARBA" id="ARBA00048977"/>
    </source>
</evidence>
<dbReference type="PANTHER" id="PTHR11042:SF160">
    <property type="entry name" value="EUKARYOTIC TRANSLATION INITIATION FACTOR 2-ALPHA KINASE 1"/>
    <property type="match status" value="1"/>
</dbReference>
<comment type="subunit">
    <text evidence="16">Synthesized in an inactive form that binds to the N-terminal domain of CDC37. Has to be associated with a multiprotein complex containing Hsp90, CDC37 and PPP5C for maturation and activation by autophosphorylation. The phosphatase PPP5C modulates this activation. Homodimer; homodimerizes in presence of heme, forming a disulfide-linked inactive homodimer. Interacts with DELE1; binds both to full-length DELE1 and processed form of DELE1 (S-DELE1) in response to stress, leading to activate its protein kinase activity and trigger the integrated stress response (ISR).</text>
</comment>
<keyword evidence="7" id="KW-0418">Kinase</keyword>
<dbReference type="InterPro" id="IPR054521">
    <property type="entry name" value="HRI2_3H"/>
</dbReference>
<dbReference type="InterPro" id="IPR000719">
    <property type="entry name" value="Prot_kinase_dom"/>
</dbReference>
<dbReference type="InterPro" id="IPR017441">
    <property type="entry name" value="Protein_kinase_ATP_BS"/>
</dbReference>
<evidence type="ECO:0000256" key="10">
    <source>
        <dbReference type="ARBA" id="ARBA00023157"/>
    </source>
</evidence>
<evidence type="ECO:0000256" key="11">
    <source>
        <dbReference type="ARBA" id="ARBA00023193"/>
    </source>
</evidence>
<feature type="compositionally biased region" description="Acidic residues" evidence="20">
    <location>
        <begin position="349"/>
        <end position="370"/>
    </location>
</feature>
<evidence type="ECO:0000256" key="12">
    <source>
        <dbReference type="ARBA" id="ARBA00037982"/>
    </source>
</evidence>
<feature type="compositionally biased region" description="Polar residues" evidence="20">
    <location>
        <begin position="760"/>
        <end position="772"/>
    </location>
</feature>
<keyword evidence="10" id="KW-1015">Disulfide bond</keyword>
<comment type="caution">
    <text evidence="22">The sequence shown here is derived from an EMBL/GenBank/DDBJ whole genome shotgun (WGS) entry which is preliminary data.</text>
</comment>
<keyword evidence="6 19" id="KW-0547">Nucleotide-binding</keyword>
<evidence type="ECO:0000256" key="9">
    <source>
        <dbReference type="ARBA" id="ARBA00022843"/>
    </source>
</evidence>
<evidence type="ECO:0000256" key="7">
    <source>
        <dbReference type="ARBA" id="ARBA00022777"/>
    </source>
</evidence>
<accession>A0A9W8IIT5</accession>
<dbReference type="PROSITE" id="PS00108">
    <property type="entry name" value="PROTEIN_KINASE_ST"/>
    <property type="match status" value="1"/>
</dbReference>
<evidence type="ECO:0000256" key="3">
    <source>
        <dbReference type="ARBA" id="ARBA00022553"/>
    </source>
</evidence>
<dbReference type="InterPro" id="IPR050339">
    <property type="entry name" value="CC_SR_Kinase"/>
</dbReference>
<dbReference type="GO" id="GO:0005524">
    <property type="term" value="F:ATP binding"/>
    <property type="evidence" value="ECO:0007669"/>
    <property type="project" value="UniProtKB-UniRule"/>
</dbReference>
<gene>
    <name evidence="22" type="ORF">GGH94_002929</name>
</gene>
<keyword evidence="8 19" id="KW-0067">ATP-binding</keyword>
<evidence type="ECO:0000256" key="15">
    <source>
        <dbReference type="ARBA" id="ARBA00042914"/>
    </source>
</evidence>
<reference evidence="22" key="1">
    <citation type="submission" date="2022-07" db="EMBL/GenBank/DDBJ databases">
        <title>Phylogenomic reconstructions and comparative analyses of Kickxellomycotina fungi.</title>
        <authorList>
            <person name="Reynolds N.K."/>
            <person name="Stajich J.E."/>
            <person name="Barry K."/>
            <person name="Grigoriev I.V."/>
            <person name="Crous P."/>
            <person name="Smith M.E."/>
        </authorList>
    </citation>
    <scope>NUCLEOTIDE SEQUENCE</scope>
    <source>
        <strain evidence="22">RSA 476</strain>
    </source>
</reference>
<dbReference type="EC" id="2.7.11.1" evidence="1"/>
<evidence type="ECO:0000256" key="8">
    <source>
        <dbReference type="ARBA" id="ARBA00022840"/>
    </source>
</evidence>
<dbReference type="PROSITE" id="PS00107">
    <property type="entry name" value="PROTEIN_KINASE_ATP"/>
    <property type="match status" value="1"/>
</dbReference>
<keyword evidence="2" id="KW-0723">Serine/threonine-protein kinase</keyword>
<evidence type="ECO:0000259" key="21">
    <source>
        <dbReference type="PROSITE" id="PS50011"/>
    </source>
</evidence>
<dbReference type="InterPro" id="IPR011009">
    <property type="entry name" value="Kinase-like_dom_sf"/>
</dbReference>
<evidence type="ECO:0000256" key="5">
    <source>
        <dbReference type="ARBA" id="ARBA00022737"/>
    </source>
</evidence>
<evidence type="ECO:0000313" key="23">
    <source>
        <dbReference type="Proteomes" id="UP001140074"/>
    </source>
</evidence>
<dbReference type="GO" id="GO:0004694">
    <property type="term" value="F:eukaryotic translation initiation factor 2alpha kinase activity"/>
    <property type="evidence" value="ECO:0007669"/>
    <property type="project" value="TreeGrafter"/>
</dbReference>